<dbReference type="RefSeq" id="WP_258824562.1">
    <property type="nucleotide sequence ID" value="NZ_JANUHB010000008.1"/>
</dbReference>
<reference evidence="2 3" key="1">
    <citation type="submission" date="2022-08" db="EMBL/GenBank/DDBJ databases">
        <title>Reclassification of Massilia species as members of the genera Telluria, Duganella, Pseudoduganella, Mokoshia gen. nov. and Zemynaea gen. nov. using orthogonal and non-orthogonal genome-based approaches.</title>
        <authorList>
            <person name="Bowman J.P."/>
        </authorList>
    </citation>
    <scope>NUCLEOTIDE SEQUENCE [LARGE SCALE GENOMIC DNA]</scope>
    <source>
        <strain evidence="2 3">JCM 31605</strain>
    </source>
</reference>
<dbReference type="Proteomes" id="UP001206126">
    <property type="component" value="Unassembled WGS sequence"/>
</dbReference>
<sequence length="103" mass="11171">MRMTTRRLTRRELYAYEGRWKLILFACAVVLVVDLAYMVGTHPRGLHRTAGFFIIGSCAGGCTIALRRLHKAGLTETKGSGGIGRDAGDLDISDIIDTASGDD</sequence>
<organism evidence="2 3">
    <name type="scientific">Massilia agilis</name>
    <dbReference type="NCBI Taxonomy" id="1811226"/>
    <lineage>
        <taxon>Bacteria</taxon>
        <taxon>Pseudomonadati</taxon>
        <taxon>Pseudomonadota</taxon>
        <taxon>Betaproteobacteria</taxon>
        <taxon>Burkholderiales</taxon>
        <taxon>Oxalobacteraceae</taxon>
        <taxon>Telluria group</taxon>
        <taxon>Massilia</taxon>
    </lineage>
</organism>
<accession>A0ABT2DHP1</accession>
<proteinExistence type="predicted"/>
<comment type="caution">
    <text evidence="2">The sequence shown here is derived from an EMBL/GenBank/DDBJ whole genome shotgun (WGS) entry which is preliminary data.</text>
</comment>
<keyword evidence="1" id="KW-0472">Membrane</keyword>
<feature type="transmembrane region" description="Helical" evidence="1">
    <location>
        <begin position="46"/>
        <end position="66"/>
    </location>
</feature>
<gene>
    <name evidence="2" type="ORF">NX774_22655</name>
</gene>
<feature type="transmembrane region" description="Helical" evidence="1">
    <location>
        <begin position="20"/>
        <end position="40"/>
    </location>
</feature>
<keyword evidence="3" id="KW-1185">Reference proteome</keyword>
<keyword evidence="1" id="KW-1133">Transmembrane helix</keyword>
<protein>
    <submittedName>
        <fullName evidence="2">Uncharacterized protein</fullName>
    </submittedName>
</protein>
<keyword evidence="1" id="KW-0812">Transmembrane</keyword>
<dbReference type="EMBL" id="JANUHB010000008">
    <property type="protein sequence ID" value="MCS0810734.1"/>
    <property type="molecule type" value="Genomic_DNA"/>
</dbReference>
<name>A0ABT2DHP1_9BURK</name>
<evidence type="ECO:0000313" key="2">
    <source>
        <dbReference type="EMBL" id="MCS0810734.1"/>
    </source>
</evidence>
<evidence type="ECO:0000256" key="1">
    <source>
        <dbReference type="SAM" id="Phobius"/>
    </source>
</evidence>
<evidence type="ECO:0000313" key="3">
    <source>
        <dbReference type="Proteomes" id="UP001206126"/>
    </source>
</evidence>